<comment type="caution">
    <text evidence="2">The sequence shown here is derived from an EMBL/GenBank/DDBJ whole genome shotgun (WGS) entry which is preliminary data.</text>
</comment>
<feature type="compositionally biased region" description="Polar residues" evidence="1">
    <location>
        <begin position="1"/>
        <end position="18"/>
    </location>
</feature>
<dbReference type="AlphaFoldDB" id="A0A9N7Y816"/>
<protein>
    <submittedName>
        <fullName evidence="2">Uncharacterized protein</fullName>
    </submittedName>
</protein>
<evidence type="ECO:0000256" key="1">
    <source>
        <dbReference type="SAM" id="MobiDB-lite"/>
    </source>
</evidence>
<evidence type="ECO:0000313" key="3">
    <source>
        <dbReference type="Proteomes" id="UP001153269"/>
    </source>
</evidence>
<proteinExistence type="predicted"/>
<evidence type="ECO:0000313" key="2">
    <source>
        <dbReference type="EMBL" id="CAB1421800.1"/>
    </source>
</evidence>
<dbReference type="Proteomes" id="UP001153269">
    <property type="component" value="Unassembled WGS sequence"/>
</dbReference>
<name>A0A9N7Y816_PLEPL</name>
<reference evidence="2" key="1">
    <citation type="submission" date="2020-03" db="EMBL/GenBank/DDBJ databases">
        <authorList>
            <person name="Weist P."/>
        </authorList>
    </citation>
    <scope>NUCLEOTIDE SEQUENCE</scope>
</reference>
<accession>A0A9N7Y816</accession>
<dbReference type="EMBL" id="CADEAL010000546">
    <property type="protein sequence ID" value="CAB1421800.1"/>
    <property type="molecule type" value="Genomic_DNA"/>
</dbReference>
<gene>
    <name evidence="2" type="ORF">PLEPLA_LOCUS9688</name>
</gene>
<keyword evidence="3" id="KW-1185">Reference proteome</keyword>
<organism evidence="2 3">
    <name type="scientific">Pleuronectes platessa</name>
    <name type="common">European plaice</name>
    <dbReference type="NCBI Taxonomy" id="8262"/>
    <lineage>
        <taxon>Eukaryota</taxon>
        <taxon>Metazoa</taxon>
        <taxon>Chordata</taxon>
        <taxon>Craniata</taxon>
        <taxon>Vertebrata</taxon>
        <taxon>Euteleostomi</taxon>
        <taxon>Actinopterygii</taxon>
        <taxon>Neopterygii</taxon>
        <taxon>Teleostei</taxon>
        <taxon>Neoteleostei</taxon>
        <taxon>Acanthomorphata</taxon>
        <taxon>Carangaria</taxon>
        <taxon>Pleuronectiformes</taxon>
        <taxon>Pleuronectoidei</taxon>
        <taxon>Pleuronectidae</taxon>
        <taxon>Pleuronectes</taxon>
    </lineage>
</organism>
<sequence length="155" mass="17058">MLWPVTNESRSPSGSVSAAGTEEETLDRRRVRFHTKFLPKVKSLPLLHREWIDSQMKTSGLKLPVLQQSSGARRRLLGRGGNSPAAPLSDVEEETLCVLLSGSQLISALISLGRTSIKDERGGARLRKRPPLLSQPVCFDGFFVEFTAQDGNSKD</sequence>
<feature type="region of interest" description="Disordered" evidence="1">
    <location>
        <begin position="1"/>
        <end position="25"/>
    </location>
</feature>